<dbReference type="InterPro" id="IPR001876">
    <property type="entry name" value="Znf_RanBP2"/>
</dbReference>
<dbReference type="InterPro" id="IPR019734">
    <property type="entry name" value="TPR_rpt"/>
</dbReference>
<dbReference type="Gene3D" id="2.30.29.30">
    <property type="entry name" value="Pleckstrin-homology domain (PH domain)/Phosphotyrosine-binding domain (PTB)"/>
    <property type="match status" value="2"/>
</dbReference>
<keyword evidence="1" id="KW-0597">Phosphoprotein</keyword>
<keyword evidence="5" id="KW-0802">TPR repeat</keyword>
<evidence type="ECO:0000256" key="3">
    <source>
        <dbReference type="ARBA" id="ARBA00022771"/>
    </source>
</evidence>
<evidence type="ECO:0000256" key="5">
    <source>
        <dbReference type="PROSITE-ProRule" id="PRU00339"/>
    </source>
</evidence>
<dbReference type="PROSITE" id="PS01358">
    <property type="entry name" value="ZF_RANBP2_1"/>
    <property type="match status" value="1"/>
</dbReference>
<name>A0A9Q0RPT4_BLOTA</name>
<feature type="repeat" description="TPR" evidence="5">
    <location>
        <begin position="49"/>
        <end position="82"/>
    </location>
</feature>
<organism evidence="8 9">
    <name type="scientific">Blomia tropicalis</name>
    <name type="common">Mite</name>
    <dbReference type="NCBI Taxonomy" id="40697"/>
    <lineage>
        <taxon>Eukaryota</taxon>
        <taxon>Metazoa</taxon>
        <taxon>Ecdysozoa</taxon>
        <taxon>Arthropoda</taxon>
        <taxon>Chelicerata</taxon>
        <taxon>Arachnida</taxon>
        <taxon>Acari</taxon>
        <taxon>Acariformes</taxon>
        <taxon>Sarcoptiformes</taxon>
        <taxon>Astigmata</taxon>
        <taxon>Glycyphagoidea</taxon>
        <taxon>Echimyopodidae</taxon>
        <taxon>Blomia</taxon>
    </lineage>
</organism>
<keyword evidence="2" id="KW-0479">Metal-binding</keyword>
<evidence type="ECO:0000256" key="2">
    <source>
        <dbReference type="ARBA" id="ARBA00022723"/>
    </source>
</evidence>
<dbReference type="PROSITE" id="PS50005">
    <property type="entry name" value="TPR"/>
    <property type="match status" value="1"/>
</dbReference>
<evidence type="ECO:0000256" key="1">
    <source>
        <dbReference type="ARBA" id="ARBA00022553"/>
    </source>
</evidence>
<dbReference type="EMBL" id="JAPWDV010000001">
    <property type="protein sequence ID" value="KAJ6222114.1"/>
    <property type="molecule type" value="Genomic_DNA"/>
</dbReference>
<keyword evidence="3" id="KW-0863">Zinc-finger</keyword>
<feature type="domain" description="RanBD1" evidence="7">
    <location>
        <begin position="573"/>
        <end position="703"/>
    </location>
</feature>
<sequence length="961" mass="109011">MYSSTRLKSDSEQKISRNLNMIKLFYQNKDYSTAKSYINDLLVAKPDSSEAYKLLSQINEAIGEYDQAAKNYQKSLDLKHSNDFNSSFDNSYQFTPTKLSSPVPVNNKTTINQINSNESTPNQVNVEKVEKLLEKKFSVFEKSFENINQQLSLLNDQFGKSIDEFVTIKKKFADTQKKLTMVVSKQEELSNKISALPLPVIPPKNEDNFVKEQLKTLAASINNLSRNNDKVFDELFNLKENVQILLERNHASDYDEESYQDDGDSYEQQYVHPQLNLADQPKLNELFKISKDVWRCEVCDTANSKTDPTCPCCENSNPNMVKPQVNGIESSSTSPFKFGVPSFVPNNSTPAFSFGGTNSSNNSMFKFPSNENNPTQNVEPSKTISSNNQISNPLFGNSPVLNLSKPSSTVSFGSVSTNQTFPTFGNSANVTAPSSSFLTSTINSIPVVTQSVPNSLSAFSFTNVLSSLNENQTSVNASTASTTSFSIAPFSFGLNTSSTLQNSSIFSLPTSTNTILPIQSKPTSNFSFSNVSFTPNLLEPISKTTEGENENNDSNHLENGLDHSQDGDYFKLPEVKMPEKYDQITGEEEEEVIFENKCKLYRHCENEYKERGVGIIKILKHKKTMKYRVLMRREHIFKVCLNAHLADIMKHSLKITDKYLQFSCIDFSEDQPTSRVLLLKMGQMEKLHEFKGLIESLLEKSNDSSPQLNKVKEVAKQEIDPTLEIVYVKEPKPEHVEKIKSLKLPVNFYDYEDKSPCKGCIGCNVDSLNWSELTTNDEEDKTDSKGTDLGLFQSISTDMNVSQCKVNSIDTVGRNFEHDHMKEQNFVSEKSKLLPQEFEVLTGEENEEILFNERAKLFHYINDEWKERGVGNMKILKRNDSDSFRLLMRRDRIFNVICNHTISKQLTFKPFPNSLTSFTWFAKDYSEETEGIDKMFTLRFKNEDLVKKFQATVNECIEKCS</sequence>
<evidence type="ECO:0000259" key="7">
    <source>
        <dbReference type="PROSITE" id="PS50196"/>
    </source>
</evidence>
<dbReference type="OMA" id="HYINDEW"/>
<gene>
    <name evidence="8" type="ORF">RDWZM_000659</name>
</gene>
<protein>
    <recommendedName>
        <fullName evidence="7">RanBD1 domain-containing protein</fullName>
    </recommendedName>
</protein>
<dbReference type="GO" id="GO:0005737">
    <property type="term" value="C:cytoplasm"/>
    <property type="evidence" value="ECO:0007669"/>
    <property type="project" value="TreeGrafter"/>
</dbReference>
<dbReference type="GO" id="GO:0005643">
    <property type="term" value="C:nuclear pore"/>
    <property type="evidence" value="ECO:0007669"/>
    <property type="project" value="TreeGrafter"/>
</dbReference>
<feature type="compositionally biased region" description="Basic and acidic residues" evidence="6">
    <location>
        <begin position="553"/>
        <end position="563"/>
    </location>
</feature>
<feature type="region of interest" description="Disordered" evidence="6">
    <location>
        <begin position="542"/>
        <end position="563"/>
    </location>
</feature>
<dbReference type="PANTHER" id="PTHR23138">
    <property type="entry name" value="RAN BINDING PROTEIN"/>
    <property type="match status" value="1"/>
</dbReference>
<dbReference type="CDD" id="cd00835">
    <property type="entry name" value="RanBD_family"/>
    <property type="match status" value="2"/>
</dbReference>
<reference evidence="8" key="1">
    <citation type="submission" date="2022-12" db="EMBL/GenBank/DDBJ databases">
        <title>Genome assemblies of Blomia tropicalis.</title>
        <authorList>
            <person name="Cui Y."/>
        </authorList>
    </citation>
    <scope>NUCLEOTIDE SEQUENCE</scope>
    <source>
        <tissue evidence="8">Adult mites</tissue>
    </source>
</reference>
<dbReference type="Gene3D" id="1.25.40.10">
    <property type="entry name" value="Tetratricopeptide repeat domain"/>
    <property type="match status" value="1"/>
</dbReference>
<dbReference type="GO" id="GO:0005096">
    <property type="term" value="F:GTPase activator activity"/>
    <property type="evidence" value="ECO:0007669"/>
    <property type="project" value="TreeGrafter"/>
</dbReference>
<dbReference type="SUPFAM" id="SSF50729">
    <property type="entry name" value="PH domain-like"/>
    <property type="match status" value="2"/>
</dbReference>
<dbReference type="PROSITE" id="PS50196">
    <property type="entry name" value="RANBD1"/>
    <property type="match status" value="2"/>
</dbReference>
<dbReference type="Proteomes" id="UP001142055">
    <property type="component" value="Chromosome 1"/>
</dbReference>
<accession>A0A9Q0RPT4</accession>
<evidence type="ECO:0000313" key="8">
    <source>
        <dbReference type="EMBL" id="KAJ6222114.1"/>
    </source>
</evidence>
<evidence type="ECO:0000256" key="4">
    <source>
        <dbReference type="ARBA" id="ARBA00022833"/>
    </source>
</evidence>
<dbReference type="InterPro" id="IPR000156">
    <property type="entry name" value="Ran_bind_dom"/>
</dbReference>
<dbReference type="AlphaFoldDB" id="A0A9Q0RPT4"/>
<dbReference type="InterPro" id="IPR045255">
    <property type="entry name" value="RanBP1-like"/>
</dbReference>
<dbReference type="PANTHER" id="PTHR23138:SF87">
    <property type="entry name" value="E3 SUMO-PROTEIN LIGASE RANBP2"/>
    <property type="match status" value="1"/>
</dbReference>
<dbReference type="Pfam" id="PF00638">
    <property type="entry name" value="Ran_BP1"/>
    <property type="match status" value="2"/>
</dbReference>
<dbReference type="OrthoDB" id="6512542at2759"/>
<feature type="domain" description="RanBD1" evidence="7">
    <location>
        <begin position="834"/>
        <end position="961"/>
    </location>
</feature>
<dbReference type="GO" id="GO:0008270">
    <property type="term" value="F:zinc ion binding"/>
    <property type="evidence" value="ECO:0007669"/>
    <property type="project" value="UniProtKB-KW"/>
</dbReference>
<evidence type="ECO:0000313" key="9">
    <source>
        <dbReference type="Proteomes" id="UP001142055"/>
    </source>
</evidence>
<dbReference type="SUPFAM" id="SSF48452">
    <property type="entry name" value="TPR-like"/>
    <property type="match status" value="1"/>
</dbReference>
<keyword evidence="4" id="KW-0862">Zinc</keyword>
<dbReference type="SMART" id="SM00160">
    <property type="entry name" value="RanBD"/>
    <property type="match status" value="2"/>
</dbReference>
<keyword evidence="9" id="KW-1185">Reference proteome</keyword>
<evidence type="ECO:0000256" key="6">
    <source>
        <dbReference type="SAM" id="MobiDB-lite"/>
    </source>
</evidence>
<dbReference type="InterPro" id="IPR011990">
    <property type="entry name" value="TPR-like_helical_dom_sf"/>
</dbReference>
<dbReference type="InterPro" id="IPR011993">
    <property type="entry name" value="PH-like_dom_sf"/>
</dbReference>
<proteinExistence type="predicted"/>
<comment type="caution">
    <text evidence="8">The sequence shown here is derived from an EMBL/GenBank/DDBJ whole genome shotgun (WGS) entry which is preliminary data.</text>
</comment>